<dbReference type="Proteomes" id="UP000006852">
    <property type="component" value="Chromosome"/>
</dbReference>
<keyword evidence="2" id="KW-1185">Reference proteome</keyword>
<dbReference type="KEGG" id="tsu:Tresu_0127"/>
<dbReference type="AlphaFoldDB" id="F2NUY9"/>
<evidence type="ECO:0000313" key="1">
    <source>
        <dbReference type="EMBL" id="AEB13093.1"/>
    </source>
</evidence>
<accession>F2NUY9</accession>
<proteinExistence type="predicted"/>
<protein>
    <submittedName>
        <fullName evidence="1">Uncharacterized protein</fullName>
    </submittedName>
</protein>
<organism evidence="1 2">
    <name type="scientific">Treponema succinifaciens (strain ATCC 33096 / DSM 2489 / 6091)</name>
    <dbReference type="NCBI Taxonomy" id="869209"/>
    <lineage>
        <taxon>Bacteria</taxon>
        <taxon>Pseudomonadati</taxon>
        <taxon>Spirochaetota</taxon>
        <taxon>Spirochaetia</taxon>
        <taxon>Spirochaetales</taxon>
        <taxon>Treponemataceae</taxon>
        <taxon>Treponema</taxon>
    </lineage>
</organism>
<gene>
    <name evidence="1" type="ordered locus">Tresu_0127</name>
</gene>
<dbReference type="RefSeq" id="WP_013700404.1">
    <property type="nucleotide sequence ID" value="NC_015385.1"/>
</dbReference>
<reference evidence="2" key="2">
    <citation type="submission" date="2011-04" db="EMBL/GenBank/DDBJ databases">
        <title>The complete genome of chromosome of Treponema succinifaciens DSM 2489.</title>
        <authorList>
            <person name="Lucas S."/>
            <person name="Copeland A."/>
            <person name="Lapidus A."/>
            <person name="Bruce D."/>
            <person name="Goodwin L."/>
            <person name="Pitluck S."/>
            <person name="Peters L."/>
            <person name="Kyrpides N."/>
            <person name="Mavromatis K."/>
            <person name="Ivanova N."/>
            <person name="Ovchinnikova G."/>
            <person name="Teshima H."/>
            <person name="Detter J.C."/>
            <person name="Tapia R."/>
            <person name="Han C."/>
            <person name="Land M."/>
            <person name="Hauser L."/>
            <person name="Markowitz V."/>
            <person name="Cheng J.-F."/>
            <person name="Hugenholtz P."/>
            <person name="Woyke T."/>
            <person name="Wu D."/>
            <person name="Gronow S."/>
            <person name="Wellnitz S."/>
            <person name="Brambilla E."/>
            <person name="Klenk H.-P."/>
            <person name="Eisen J.A."/>
        </authorList>
    </citation>
    <scope>NUCLEOTIDE SEQUENCE [LARGE SCALE GENOMIC DNA]</scope>
    <source>
        <strain evidence="2">ATCC 33096 / DSM 2489 / 6091</strain>
    </source>
</reference>
<reference evidence="1 2" key="1">
    <citation type="journal article" date="2011" name="Stand. Genomic Sci.">
        <title>Complete genome sequence of Treponema succinifaciens type strain (6091).</title>
        <authorList>
            <person name="Han C."/>
            <person name="Gronow S."/>
            <person name="Teshima H."/>
            <person name="Lapidus A."/>
            <person name="Nolan M."/>
            <person name="Lucas S."/>
            <person name="Hammon N."/>
            <person name="Deshpande S."/>
            <person name="Cheng J.F."/>
            <person name="Zeytun A."/>
            <person name="Tapia R."/>
            <person name="Goodwin L."/>
            <person name="Pitluck S."/>
            <person name="Liolios K."/>
            <person name="Pagani I."/>
            <person name="Ivanova N."/>
            <person name="Mavromatis K."/>
            <person name="Mikhailova N."/>
            <person name="Huntemann M."/>
            <person name="Pati A."/>
            <person name="Chen A."/>
            <person name="Palaniappan K."/>
            <person name="Land M."/>
            <person name="Hauser L."/>
            <person name="Brambilla E.M."/>
            <person name="Rohde M."/>
            <person name="Goker M."/>
            <person name="Woyke T."/>
            <person name="Bristow J."/>
            <person name="Eisen J.A."/>
            <person name="Markowitz V."/>
            <person name="Hugenholtz P."/>
            <person name="Kyrpides N.C."/>
            <person name="Klenk H.P."/>
            <person name="Detter J.C."/>
        </authorList>
    </citation>
    <scope>NUCLEOTIDE SEQUENCE [LARGE SCALE GENOMIC DNA]</scope>
    <source>
        <strain evidence="2">ATCC 33096 / DSM 2489 / 6091</strain>
    </source>
</reference>
<dbReference type="STRING" id="869209.Tresu_0127"/>
<dbReference type="HOGENOM" id="CLU_2686741_0_0_12"/>
<sequence>MKKTVILIFFRKLLTLVLLVAGVYAEDCKVCEIYKRMLQHNPDDSYQLLNLNIDGDIVDTLEEDHSEGLVTFTK</sequence>
<dbReference type="GeneID" id="302997369"/>
<dbReference type="EMBL" id="CP002631">
    <property type="protein sequence ID" value="AEB13093.1"/>
    <property type="molecule type" value="Genomic_DNA"/>
</dbReference>
<evidence type="ECO:0000313" key="2">
    <source>
        <dbReference type="Proteomes" id="UP000006852"/>
    </source>
</evidence>
<name>F2NUY9_TRES6</name>